<keyword evidence="2" id="KW-0808">Transferase</keyword>
<keyword evidence="3" id="KW-1185">Reference proteome</keyword>
<dbReference type="GO" id="GO:0008483">
    <property type="term" value="F:transaminase activity"/>
    <property type="evidence" value="ECO:0007669"/>
    <property type="project" value="UniProtKB-KW"/>
</dbReference>
<comment type="caution">
    <text evidence="2">The sequence shown here is derived from an EMBL/GenBank/DDBJ whole genome shotgun (WGS) entry which is preliminary data.</text>
</comment>
<feature type="compositionally biased region" description="Acidic residues" evidence="1">
    <location>
        <begin position="138"/>
        <end position="154"/>
    </location>
</feature>
<evidence type="ECO:0000313" key="3">
    <source>
        <dbReference type="Proteomes" id="UP000562929"/>
    </source>
</evidence>
<sequence>MTTFTATPESARDASLDHDPGRGRRRSRSSTRNSFQALRCDESSTLRGRSPRRASSPLGPVASPLRRHPRREHCPSRAAEGPSSSCLRRRRRQRSRSRGGFRRDRELLLHSADLPSGLRNELRLSSDELLLRPPKDDEGIEGEAAAEEDDEEMA</sequence>
<gene>
    <name evidence="2" type="ORF">GQ602_002850</name>
</gene>
<accession>A0A8H4QBI8</accession>
<feature type="region of interest" description="Disordered" evidence="1">
    <location>
        <begin position="1"/>
        <end position="154"/>
    </location>
</feature>
<keyword evidence="2" id="KW-0032">Aminotransferase</keyword>
<organism evidence="2 3">
    <name type="scientific">Ophiocordyceps camponoti-floridani</name>
    <dbReference type="NCBI Taxonomy" id="2030778"/>
    <lineage>
        <taxon>Eukaryota</taxon>
        <taxon>Fungi</taxon>
        <taxon>Dikarya</taxon>
        <taxon>Ascomycota</taxon>
        <taxon>Pezizomycotina</taxon>
        <taxon>Sordariomycetes</taxon>
        <taxon>Hypocreomycetidae</taxon>
        <taxon>Hypocreales</taxon>
        <taxon>Ophiocordycipitaceae</taxon>
        <taxon>Ophiocordyceps</taxon>
    </lineage>
</organism>
<evidence type="ECO:0000256" key="1">
    <source>
        <dbReference type="SAM" id="MobiDB-lite"/>
    </source>
</evidence>
<dbReference type="EMBL" id="JAACLJ010000002">
    <property type="protein sequence ID" value="KAF4592551.1"/>
    <property type="molecule type" value="Genomic_DNA"/>
</dbReference>
<feature type="compositionally biased region" description="Basic and acidic residues" evidence="1">
    <location>
        <begin position="120"/>
        <end position="137"/>
    </location>
</feature>
<feature type="compositionally biased region" description="Basic residues" evidence="1">
    <location>
        <begin position="87"/>
        <end position="100"/>
    </location>
</feature>
<evidence type="ECO:0000313" key="2">
    <source>
        <dbReference type="EMBL" id="KAF4592551.1"/>
    </source>
</evidence>
<dbReference type="Proteomes" id="UP000562929">
    <property type="component" value="Unassembled WGS sequence"/>
</dbReference>
<reference evidence="2 3" key="1">
    <citation type="journal article" date="2020" name="G3 (Bethesda)">
        <title>Genetic Underpinnings of Host Manipulation by Ophiocordyceps as Revealed by Comparative Transcriptomics.</title>
        <authorList>
            <person name="Will I."/>
            <person name="Das B."/>
            <person name="Trinh T."/>
            <person name="Brachmann A."/>
            <person name="Ohm R.A."/>
            <person name="de Bekker C."/>
        </authorList>
    </citation>
    <scope>NUCLEOTIDE SEQUENCE [LARGE SCALE GENOMIC DNA]</scope>
    <source>
        <strain evidence="2 3">EC05</strain>
    </source>
</reference>
<proteinExistence type="predicted"/>
<feature type="compositionally biased region" description="Basic and acidic residues" evidence="1">
    <location>
        <begin position="10"/>
        <end position="22"/>
    </location>
</feature>
<dbReference type="AlphaFoldDB" id="A0A8H4QBI8"/>
<protein>
    <submittedName>
        <fullName evidence="2">Putative branched-chain amino acid aminotransferase</fullName>
    </submittedName>
</protein>
<dbReference type="OrthoDB" id="4850431at2759"/>
<name>A0A8H4QBI8_9HYPO</name>